<dbReference type="Gene3D" id="3.40.80.10">
    <property type="entry name" value="Peptidoglycan recognition protein-like"/>
    <property type="match status" value="1"/>
</dbReference>
<dbReference type="InterPro" id="IPR051206">
    <property type="entry name" value="NAMLAA_amidase_2"/>
</dbReference>
<dbReference type="AlphaFoldDB" id="A0A0R2JH43"/>
<dbReference type="SUPFAM" id="SSF55846">
    <property type="entry name" value="N-acetylmuramoyl-L-alanine amidase-like"/>
    <property type="match status" value="1"/>
</dbReference>
<dbReference type="PANTHER" id="PTHR30417:SF1">
    <property type="entry name" value="N-ACETYLMURAMOYL-L-ALANINE AMIDASE AMID"/>
    <property type="match status" value="1"/>
</dbReference>
<dbReference type="GO" id="GO:0008745">
    <property type="term" value="F:N-acetylmuramoyl-L-alanine amidase activity"/>
    <property type="evidence" value="ECO:0007669"/>
    <property type="project" value="UniProtKB-EC"/>
</dbReference>
<accession>A0A0R2JH43</accession>
<dbReference type="CDD" id="cd06583">
    <property type="entry name" value="PGRP"/>
    <property type="match status" value="1"/>
</dbReference>
<evidence type="ECO:0000313" key="7">
    <source>
        <dbReference type="Proteomes" id="UP000051673"/>
    </source>
</evidence>
<evidence type="ECO:0000256" key="1">
    <source>
        <dbReference type="ARBA" id="ARBA00001561"/>
    </source>
</evidence>
<keyword evidence="3" id="KW-0378">Hydrolase</keyword>
<proteinExistence type="predicted"/>
<dbReference type="GO" id="GO:0071555">
    <property type="term" value="P:cell wall organization"/>
    <property type="evidence" value="ECO:0007669"/>
    <property type="project" value="UniProtKB-KW"/>
</dbReference>
<comment type="catalytic activity">
    <reaction evidence="1">
        <text>Hydrolyzes the link between N-acetylmuramoyl residues and L-amino acid residues in certain cell-wall glycopeptides.</text>
        <dbReference type="EC" id="3.5.1.28"/>
    </reaction>
</comment>
<dbReference type="STRING" id="1620.IV67_GL000120"/>
<evidence type="ECO:0000256" key="2">
    <source>
        <dbReference type="ARBA" id="ARBA00011901"/>
    </source>
</evidence>
<dbReference type="EC" id="3.5.1.28" evidence="2"/>
<name>A0A0R2JH43_9LACO</name>
<dbReference type="GO" id="GO:0009253">
    <property type="term" value="P:peptidoglycan catabolic process"/>
    <property type="evidence" value="ECO:0007669"/>
    <property type="project" value="InterPro"/>
</dbReference>
<gene>
    <name evidence="6" type="ORF">IV67_GL000120</name>
</gene>
<protein>
    <recommendedName>
        <fullName evidence="2">N-acetylmuramoyl-L-alanine amidase</fullName>
        <ecNumber evidence="2">3.5.1.28</ecNumber>
    </recommendedName>
</protein>
<dbReference type="InterPro" id="IPR036505">
    <property type="entry name" value="Amidase/PGRP_sf"/>
</dbReference>
<dbReference type="InterPro" id="IPR002502">
    <property type="entry name" value="Amidase_domain"/>
</dbReference>
<keyword evidence="7" id="KW-1185">Reference proteome</keyword>
<sequence>MADLYSKTVTSKNSKAMYNGGLRSGAVRYIVIHHNATTNKDVAMNTWVQGTGSYTSAHYEITDNEIIGCVGENYVAYHSGGTGGSDVPKIANINQLSIGLEHVNSTGAPTWGVSDKTLRQSAKLIADICKRYNLPIDRSTIKTHGEITATACPGGMDVNKLVKYAKEAAGQTTSENDVEYMRKYGNVTWNKKWFQIDETATISGLKQVLSYTLAGGNIKKPAKNEVWLNNGIPVDGIIRDGNKLQFKQDQMKIVDYDTASNGIAVMVAGYKVWVSATTARKA</sequence>
<evidence type="ECO:0000259" key="5">
    <source>
        <dbReference type="SMART" id="SM00644"/>
    </source>
</evidence>
<evidence type="ECO:0000256" key="3">
    <source>
        <dbReference type="ARBA" id="ARBA00022801"/>
    </source>
</evidence>
<dbReference type="EMBL" id="JQCD01000024">
    <property type="protein sequence ID" value="KRN76619.1"/>
    <property type="molecule type" value="Genomic_DNA"/>
</dbReference>
<feature type="domain" description="N-acetylmuramoyl-L-alanine amidase" evidence="5">
    <location>
        <begin position="15"/>
        <end position="154"/>
    </location>
</feature>
<organism evidence="6 7">
    <name type="scientific">Weissella minor</name>
    <dbReference type="NCBI Taxonomy" id="1620"/>
    <lineage>
        <taxon>Bacteria</taxon>
        <taxon>Bacillati</taxon>
        <taxon>Bacillota</taxon>
        <taxon>Bacilli</taxon>
        <taxon>Lactobacillales</taxon>
        <taxon>Lactobacillaceae</taxon>
        <taxon>Weissella</taxon>
    </lineage>
</organism>
<dbReference type="RefSeq" id="WP_057787154.1">
    <property type="nucleotide sequence ID" value="NZ_JQCD01000024.1"/>
</dbReference>
<comment type="caution">
    <text evidence="6">The sequence shown here is derived from an EMBL/GenBank/DDBJ whole genome shotgun (WGS) entry which is preliminary data.</text>
</comment>
<evidence type="ECO:0000256" key="4">
    <source>
        <dbReference type="ARBA" id="ARBA00023316"/>
    </source>
</evidence>
<reference evidence="6 7" key="1">
    <citation type="journal article" date="2015" name="Genome Announc.">
        <title>Expanding the biotechnology potential of lactobacilli through comparative genomics of 213 strains and associated genera.</title>
        <authorList>
            <person name="Sun Z."/>
            <person name="Harris H.M."/>
            <person name="McCann A."/>
            <person name="Guo C."/>
            <person name="Argimon S."/>
            <person name="Zhang W."/>
            <person name="Yang X."/>
            <person name="Jeffery I.B."/>
            <person name="Cooney J.C."/>
            <person name="Kagawa T.F."/>
            <person name="Liu W."/>
            <person name="Song Y."/>
            <person name="Salvetti E."/>
            <person name="Wrobel A."/>
            <person name="Rasinkangas P."/>
            <person name="Parkhill J."/>
            <person name="Rea M.C."/>
            <person name="O'Sullivan O."/>
            <person name="Ritari J."/>
            <person name="Douillard F.P."/>
            <person name="Paul Ross R."/>
            <person name="Yang R."/>
            <person name="Briner A.E."/>
            <person name="Felis G.E."/>
            <person name="de Vos W.M."/>
            <person name="Barrangou R."/>
            <person name="Klaenhammer T.R."/>
            <person name="Caufield P.W."/>
            <person name="Cui Y."/>
            <person name="Zhang H."/>
            <person name="O'Toole P.W."/>
        </authorList>
    </citation>
    <scope>NUCLEOTIDE SEQUENCE [LARGE SCALE GENOMIC DNA]</scope>
    <source>
        <strain evidence="6 7">DSM 20014</strain>
    </source>
</reference>
<evidence type="ECO:0000313" key="6">
    <source>
        <dbReference type="EMBL" id="KRN76619.1"/>
    </source>
</evidence>
<keyword evidence="4" id="KW-0961">Cell wall biogenesis/degradation</keyword>
<dbReference type="SMART" id="SM00644">
    <property type="entry name" value="Ami_2"/>
    <property type="match status" value="1"/>
</dbReference>
<dbReference type="OrthoDB" id="66275at2"/>
<dbReference type="PATRIC" id="fig|1620.3.peg.125"/>
<dbReference type="Pfam" id="PF01510">
    <property type="entry name" value="Amidase_2"/>
    <property type="match status" value="1"/>
</dbReference>
<dbReference type="GO" id="GO:0009254">
    <property type="term" value="P:peptidoglycan turnover"/>
    <property type="evidence" value="ECO:0007669"/>
    <property type="project" value="TreeGrafter"/>
</dbReference>
<dbReference type="Proteomes" id="UP000051673">
    <property type="component" value="Unassembled WGS sequence"/>
</dbReference>
<dbReference type="PANTHER" id="PTHR30417">
    <property type="entry name" value="N-ACETYLMURAMOYL-L-ALANINE AMIDASE AMID"/>
    <property type="match status" value="1"/>
</dbReference>